<organism evidence="1 2">
    <name type="scientific">Aristaeella hokkaidonensis</name>
    <dbReference type="NCBI Taxonomy" id="3046382"/>
    <lineage>
        <taxon>Bacteria</taxon>
        <taxon>Bacillati</taxon>
        <taxon>Bacillota</taxon>
        <taxon>Clostridia</taxon>
        <taxon>Eubacteriales</taxon>
        <taxon>Aristaeellaceae</taxon>
        <taxon>Aristaeella</taxon>
    </lineage>
</organism>
<proteinExistence type="predicted"/>
<evidence type="ECO:0000313" key="1">
    <source>
        <dbReference type="EMBL" id="QUC67921.1"/>
    </source>
</evidence>
<protein>
    <submittedName>
        <fullName evidence="1">Diacylglycerol kinase family lipid kinase</fullName>
    </submittedName>
</protein>
<evidence type="ECO:0000313" key="2">
    <source>
        <dbReference type="Proteomes" id="UP000682782"/>
    </source>
</evidence>
<dbReference type="EMBL" id="CP068393">
    <property type="protein sequence ID" value="QUC67921.1"/>
    <property type="molecule type" value="Genomic_DNA"/>
</dbReference>
<gene>
    <name evidence="1" type="ORF">JYE49_04265</name>
</gene>
<accession>A0AC61N7K2</accession>
<keyword evidence="2" id="KW-1185">Reference proteome</keyword>
<name>A0AC61N7K2_9FIRM</name>
<sequence length="289" mass="31483">MLFAFIVNPAAGNGYSLEIMQKLEEILKAKDTEYRIYRTERPGHGTELAVKLAADEEVTAVVSVGGDGTAGEVAAGLTGTGKPMGIIPAGTGNDFIKSAGIPNEPDKALELLLTGIAKPTDTGTVNDRFFLNVCGTGFDVTVLDYAEDEKKKHRGLTPYFLGLIKAIFHYQSIHLKITADGKEQEGEYLICSVANGRFIGGGIPICPKADIEDGKLDLVMIRSVHRWQIPFYLPGLMLSKDLKFRITKHFRASDILIEGNSLRINVDGDISPMNSVEFRINPGSLMLIR</sequence>
<dbReference type="Proteomes" id="UP000682782">
    <property type="component" value="Chromosome"/>
</dbReference>
<keyword evidence="1" id="KW-0808">Transferase</keyword>
<keyword evidence="1" id="KW-0418">Kinase</keyword>
<reference evidence="1" key="1">
    <citation type="submission" date="2021-01" db="EMBL/GenBank/DDBJ databases">
        <title>Complete genome sequence of Clostridiales bacterium R-7.</title>
        <authorList>
            <person name="Mahoney-Kurpe S.C."/>
            <person name="Palevich N."/>
            <person name="Koike S."/>
            <person name="Moon C.D."/>
            <person name="Attwood G.T."/>
        </authorList>
    </citation>
    <scope>NUCLEOTIDE SEQUENCE</scope>
    <source>
        <strain evidence="1">R-7</strain>
    </source>
</reference>